<feature type="compositionally biased region" description="Acidic residues" evidence="1">
    <location>
        <begin position="26"/>
        <end position="38"/>
    </location>
</feature>
<proteinExistence type="predicted"/>
<dbReference type="AlphaFoldDB" id="A0A5B0Q609"/>
<name>A0A5B0Q609_PUCGR</name>
<feature type="compositionally biased region" description="Basic and acidic residues" evidence="1">
    <location>
        <begin position="1"/>
        <end position="20"/>
    </location>
</feature>
<evidence type="ECO:0000313" key="3">
    <source>
        <dbReference type="Proteomes" id="UP000324748"/>
    </source>
</evidence>
<gene>
    <name evidence="2" type="ORF">PGT21_016606</name>
</gene>
<reference evidence="2 3" key="1">
    <citation type="submission" date="2019-05" db="EMBL/GenBank/DDBJ databases">
        <title>Emergence of the Ug99 lineage of the wheat stem rust pathogen through somatic hybridization.</title>
        <authorList>
            <person name="Li F."/>
            <person name="Upadhyaya N.M."/>
            <person name="Sperschneider J."/>
            <person name="Matny O."/>
            <person name="Nguyen-Phuc H."/>
            <person name="Mago R."/>
            <person name="Raley C."/>
            <person name="Miller M.E."/>
            <person name="Silverstein K.A.T."/>
            <person name="Henningsen E."/>
            <person name="Hirsch C.D."/>
            <person name="Visser B."/>
            <person name="Pretorius Z.A."/>
            <person name="Steffenson B.J."/>
            <person name="Schwessinger B."/>
            <person name="Dodds P.N."/>
            <person name="Figueroa M."/>
        </authorList>
    </citation>
    <scope>NUCLEOTIDE SEQUENCE [LARGE SCALE GENOMIC DNA]</scope>
    <source>
        <strain evidence="2">21-0</strain>
    </source>
</reference>
<dbReference type="EMBL" id="VSWC01000028">
    <property type="protein sequence ID" value="KAA1108552.1"/>
    <property type="molecule type" value="Genomic_DNA"/>
</dbReference>
<feature type="region of interest" description="Disordered" evidence="1">
    <location>
        <begin position="1"/>
        <end position="88"/>
    </location>
</feature>
<comment type="caution">
    <text evidence="2">The sequence shown here is derived from an EMBL/GenBank/DDBJ whole genome shotgun (WGS) entry which is preliminary data.</text>
</comment>
<sequence length="88" mass="9659">MKSGESLEDKDLEIIEEITHSSESISQEEDSDQSDSTEEIISSDLNEIPNPIEIDSDSSSDSSSEHSHNGDDDIEISLLPQGTNPRKL</sequence>
<accession>A0A5B0Q609</accession>
<protein>
    <submittedName>
        <fullName evidence="2">Uncharacterized protein</fullName>
    </submittedName>
</protein>
<organism evidence="2 3">
    <name type="scientific">Puccinia graminis f. sp. tritici</name>
    <dbReference type="NCBI Taxonomy" id="56615"/>
    <lineage>
        <taxon>Eukaryota</taxon>
        <taxon>Fungi</taxon>
        <taxon>Dikarya</taxon>
        <taxon>Basidiomycota</taxon>
        <taxon>Pucciniomycotina</taxon>
        <taxon>Pucciniomycetes</taxon>
        <taxon>Pucciniales</taxon>
        <taxon>Pucciniaceae</taxon>
        <taxon>Puccinia</taxon>
    </lineage>
</organism>
<evidence type="ECO:0000313" key="2">
    <source>
        <dbReference type="EMBL" id="KAA1108552.1"/>
    </source>
</evidence>
<keyword evidence="3" id="KW-1185">Reference proteome</keyword>
<dbReference type="Proteomes" id="UP000324748">
    <property type="component" value="Unassembled WGS sequence"/>
</dbReference>
<evidence type="ECO:0000256" key="1">
    <source>
        <dbReference type="SAM" id="MobiDB-lite"/>
    </source>
</evidence>